<reference evidence="4 6" key="2">
    <citation type="submission" date="2019-01" db="EMBL/GenBank/DDBJ databases">
        <title>High-quality-draft genome sequences of five non-tuberculosis mycobacteriaceae isolated from a nosocomial environment.</title>
        <authorList>
            <person name="Tiago I."/>
            <person name="Alarico S."/>
            <person name="Pereira S.G."/>
            <person name="Coelho C."/>
            <person name="Maranha A."/>
            <person name="Empadinhas N."/>
        </authorList>
    </citation>
    <scope>NUCLEOTIDE SEQUENCE [LARGE SCALE GENOMIC DNA]</scope>
    <source>
        <strain evidence="4 6">24AIII</strain>
    </source>
</reference>
<dbReference type="InterPro" id="IPR039569">
    <property type="entry name" value="FAS1-like_DH_region"/>
</dbReference>
<accession>A0A1A0MUF2</accession>
<dbReference type="Proteomes" id="UP000294929">
    <property type="component" value="Unassembled WGS sequence"/>
</dbReference>
<evidence type="ECO:0000313" key="6">
    <source>
        <dbReference type="Proteomes" id="UP000294929"/>
    </source>
</evidence>
<protein>
    <recommendedName>
        <fullName evidence="1">UPF0336 protein A5642_15585</fullName>
    </recommendedName>
</protein>
<name>A0A1A0MUF2_MYCMU</name>
<evidence type="ECO:0000256" key="1">
    <source>
        <dbReference type="HAMAP-Rule" id="MF_00799"/>
    </source>
</evidence>
<proteinExistence type="inferred from homology"/>
<dbReference type="InterPro" id="IPR054849">
    <property type="entry name" value="UPF0336_fam"/>
</dbReference>
<dbReference type="AlphaFoldDB" id="A0A1A0MUF2"/>
<evidence type="ECO:0000313" key="5">
    <source>
        <dbReference type="Proteomes" id="UP000093962"/>
    </source>
</evidence>
<dbReference type="SUPFAM" id="SSF54637">
    <property type="entry name" value="Thioesterase/thiol ester dehydrase-isomerase"/>
    <property type="match status" value="1"/>
</dbReference>
<dbReference type="NCBIfam" id="NF010245">
    <property type="entry name" value="PRK13692.1"/>
    <property type="match status" value="1"/>
</dbReference>
<sequence length="159" mass="17185">MGLADIVGFHYRHPESYEVGREKIREHAIAVQNDDASFHAESAAAELGYDVLLAPLTFISIFGYQAQLAMFGAAGISVSDAQIVHVDQSLKFLQPIKAGDTLYCDVYVDSFRRAHGTDIVVNKNIITNDRGEVVQEAYTTLAGRSADEDGQGGFSDGAS</sequence>
<reference evidence="3 5" key="1">
    <citation type="submission" date="2016-06" db="EMBL/GenBank/DDBJ databases">
        <authorList>
            <person name="Kjaerup R.B."/>
            <person name="Dalgaard T.S."/>
            <person name="Juul-Madsen H.R."/>
        </authorList>
    </citation>
    <scope>NUCLEOTIDE SEQUENCE [LARGE SCALE GENOMIC DNA]</scope>
    <source>
        <strain evidence="3 5">1199456.5</strain>
    </source>
</reference>
<dbReference type="RefSeq" id="WP_061001830.1">
    <property type="nucleotide sequence ID" value="NZ_JAPMJT010000001.1"/>
</dbReference>
<dbReference type="InterPro" id="IPR016709">
    <property type="entry name" value="HadA-like"/>
</dbReference>
<feature type="domain" description="FAS1-like dehydratase" evidence="2">
    <location>
        <begin position="6"/>
        <end position="136"/>
    </location>
</feature>
<evidence type="ECO:0000259" key="2">
    <source>
        <dbReference type="Pfam" id="PF13452"/>
    </source>
</evidence>
<dbReference type="InterPro" id="IPR029069">
    <property type="entry name" value="HotDog_dom_sf"/>
</dbReference>
<comment type="caution">
    <text evidence="3">The sequence shown here is derived from an EMBL/GenBank/DDBJ whole genome shotgun (WGS) entry which is preliminary data.</text>
</comment>
<dbReference type="CDD" id="cd03441">
    <property type="entry name" value="R_hydratase_like"/>
    <property type="match status" value="1"/>
</dbReference>
<organism evidence="3 5">
    <name type="scientific">Mycolicibacterium mucogenicum</name>
    <name type="common">Mycobacterium mucogenicum</name>
    <dbReference type="NCBI Taxonomy" id="56689"/>
    <lineage>
        <taxon>Bacteria</taxon>
        <taxon>Bacillati</taxon>
        <taxon>Actinomycetota</taxon>
        <taxon>Actinomycetes</taxon>
        <taxon>Mycobacteriales</taxon>
        <taxon>Mycobacteriaceae</taxon>
        <taxon>Mycolicibacterium</taxon>
    </lineage>
</organism>
<dbReference type="Proteomes" id="UP000093962">
    <property type="component" value="Unassembled WGS sequence"/>
</dbReference>
<dbReference type="NCBIfam" id="NF040624">
    <property type="entry name" value="HadA"/>
    <property type="match status" value="1"/>
</dbReference>
<dbReference type="Pfam" id="PF13452">
    <property type="entry name" value="FAS1_DH_region"/>
    <property type="match status" value="1"/>
</dbReference>
<dbReference type="HAMAP" id="MF_00799">
    <property type="entry name" value="UPF0336"/>
    <property type="match status" value="1"/>
</dbReference>
<comment type="similarity">
    <text evidence="1">Belongs to the UPF0336 family.</text>
</comment>
<dbReference type="EMBL" id="LZSF01000091">
    <property type="protein sequence ID" value="OBA89037.1"/>
    <property type="molecule type" value="Genomic_DNA"/>
</dbReference>
<dbReference type="EMBL" id="SDLO01000001">
    <property type="protein sequence ID" value="TDK93702.1"/>
    <property type="molecule type" value="Genomic_DNA"/>
</dbReference>
<dbReference type="Gene3D" id="3.10.129.10">
    <property type="entry name" value="Hotdog Thioesterase"/>
    <property type="match status" value="1"/>
</dbReference>
<evidence type="ECO:0000313" key="4">
    <source>
        <dbReference type="EMBL" id="TDK93702.1"/>
    </source>
</evidence>
<evidence type="ECO:0000313" key="3">
    <source>
        <dbReference type="EMBL" id="OBA89037.1"/>
    </source>
</evidence>
<dbReference type="OrthoDB" id="5415111at2"/>
<dbReference type="PIRSF" id="PIRSF018072">
    <property type="entry name" value="UCP018072"/>
    <property type="match status" value="1"/>
</dbReference>
<gene>
    <name evidence="4" type="primary">hadA</name>
    <name evidence="3" type="ORF">A5642_15585</name>
    <name evidence="4" type="ORF">EUA03_00920</name>
</gene>